<evidence type="ECO:0000256" key="5">
    <source>
        <dbReference type="ARBA" id="ARBA00022525"/>
    </source>
</evidence>
<dbReference type="RefSeq" id="WP_238895852.1">
    <property type="nucleotide sequence ID" value="NZ_JAKOGG010000004.1"/>
</dbReference>
<evidence type="ECO:0000259" key="8">
    <source>
        <dbReference type="Pfam" id="PF06429"/>
    </source>
</evidence>
<dbReference type="PROSITE" id="PS00588">
    <property type="entry name" value="FLAGELLA_BB_ROD"/>
    <property type="match status" value="1"/>
</dbReference>
<keyword evidence="6" id="KW-0975">Bacterial flagellum</keyword>
<keyword evidence="12" id="KW-1185">Reference proteome</keyword>
<dbReference type="InterPro" id="IPR010930">
    <property type="entry name" value="Flg_bb/hook_C_dom"/>
</dbReference>
<dbReference type="PANTHER" id="PTHR30033:SF1">
    <property type="entry name" value="FLAGELLAR HOOK-ASSOCIATED PROTEIN 1"/>
    <property type="match status" value="1"/>
</dbReference>
<name>A0ABT2FMJ8_9GAMM</name>
<comment type="caution">
    <text evidence="11">The sequence shown here is derived from an EMBL/GenBank/DDBJ whole genome shotgun (WGS) entry which is preliminary data.</text>
</comment>
<gene>
    <name evidence="11" type="primary">flgK</name>
    <name evidence="11" type="ORF">L9G74_08420</name>
</gene>
<keyword evidence="11" id="KW-0282">Flagellum</keyword>
<dbReference type="SUPFAM" id="SSF64518">
    <property type="entry name" value="Phase 1 flagellin"/>
    <property type="match status" value="1"/>
</dbReference>
<keyword evidence="5" id="KW-0964">Secreted</keyword>
<feature type="domain" description="Flagellar hook-associated protein FlgK helical" evidence="10">
    <location>
        <begin position="93"/>
        <end position="322"/>
    </location>
</feature>
<dbReference type="Pfam" id="PF00460">
    <property type="entry name" value="Flg_bb_rod"/>
    <property type="match status" value="1"/>
</dbReference>
<sequence>MAIDLLNIARSGVVAAQGQLGVTSNNIANVNTTGYSRQVATQVTDDSYAFGGNYYGTGTYVNDVKRIYNEFAARELRISQTSLSNAETMNGKLNELDELFSQTGVSIPRSLDDFFESMNSLADLPNDSGIRQSLLTSANQLVSSFNQMHSYLDSHMNQVNDEIGSVTTRINEISQEMANINLELMKTQNADPQLLDKQDSLIEELSQYAEVNVVPNDNGTRSIMFGSSFMLVSGEVAMKLGTANGDPYPTEIDLTYTLGNSTLKVDPSKIGGRLGALFDFRENVLQPASQQLGLMALGVSDTFNQAQSQGFDLSGALGSPIFTEINDPSYAASRAAASKNNTGTAVLSVDLTDVGQLTGNSYELRYTAAGNYQLQDMQTGDTTNLTLNGSVLEGADGFAINIDAGAMVAGDRFEIRPTNGAAGKIKSLISEPSQIAAAGPRIVADAANSGNTSISLQNIDRTAAGFPTTSNQITVAIDSSTATPTYEVFDAAGNSLATGSATGSPPQITTNGFTFQLDSTSGATDRFTFDLSFSSGDGANAVNMAALSNNKLMKDGKSTLTDVYQSNKLNIGSLTKSSQVRMDSAQSIYDQAYNRVQSESGVNLDEEAANLMKFQQAYQASARVMSAANTIFDTLLNAVQ</sequence>
<evidence type="ECO:0000259" key="7">
    <source>
        <dbReference type="Pfam" id="PF00460"/>
    </source>
</evidence>
<dbReference type="PANTHER" id="PTHR30033">
    <property type="entry name" value="FLAGELLAR HOOK-ASSOCIATED PROTEIN 1"/>
    <property type="match status" value="1"/>
</dbReference>
<dbReference type="EMBL" id="JAKOGG010000004">
    <property type="protein sequence ID" value="MCS4556459.1"/>
    <property type="molecule type" value="Genomic_DNA"/>
</dbReference>
<dbReference type="Proteomes" id="UP001201549">
    <property type="component" value="Unassembled WGS sequence"/>
</dbReference>
<evidence type="ECO:0000313" key="11">
    <source>
        <dbReference type="EMBL" id="MCS4556459.1"/>
    </source>
</evidence>
<evidence type="ECO:0000256" key="3">
    <source>
        <dbReference type="ARBA" id="ARBA00009677"/>
    </source>
</evidence>
<evidence type="ECO:0000259" key="10">
    <source>
        <dbReference type="Pfam" id="PF22638"/>
    </source>
</evidence>
<evidence type="ECO:0000313" key="12">
    <source>
        <dbReference type="Proteomes" id="UP001201549"/>
    </source>
</evidence>
<evidence type="ECO:0000256" key="4">
    <source>
        <dbReference type="ARBA" id="ARBA00016244"/>
    </source>
</evidence>
<accession>A0ABT2FMJ8</accession>
<dbReference type="InterPro" id="IPR001444">
    <property type="entry name" value="Flag_bb_rod_N"/>
</dbReference>
<keyword evidence="11" id="KW-0969">Cilium</keyword>
<protein>
    <recommendedName>
        <fullName evidence="4">Flagellar hook-associated protein 1</fullName>
    </recommendedName>
</protein>
<comment type="subcellular location">
    <subcellularLocation>
        <location evidence="1">Bacterial flagellum</location>
    </subcellularLocation>
    <subcellularLocation>
        <location evidence="2">Secreted</location>
    </subcellularLocation>
</comment>
<evidence type="ECO:0000256" key="6">
    <source>
        <dbReference type="ARBA" id="ARBA00023143"/>
    </source>
</evidence>
<evidence type="ECO:0000256" key="2">
    <source>
        <dbReference type="ARBA" id="ARBA00004613"/>
    </source>
</evidence>
<dbReference type="PRINTS" id="PR01005">
    <property type="entry name" value="FLGHOOKAP1"/>
</dbReference>
<reference evidence="12" key="1">
    <citation type="submission" date="2023-07" db="EMBL/GenBank/DDBJ databases">
        <title>Shewanella mangrovi sp. nov., an acetaldehyde- degrading bacterium isolated from mangrove sediment.</title>
        <authorList>
            <person name="Liu Y."/>
        </authorList>
    </citation>
    <scope>NUCLEOTIDE SEQUENCE [LARGE SCALE GENOMIC DNA]</scope>
    <source>
        <strain evidence="12">C32</strain>
    </source>
</reference>
<comment type="similarity">
    <text evidence="3">Belongs to the flagella basal body rod proteins family.</text>
</comment>
<keyword evidence="11" id="KW-0966">Cell projection</keyword>
<evidence type="ECO:0000256" key="1">
    <source>
        <dbReference type="ARBA" id="ARBA00004365"/>
    </source>
</evidence>
<feature type="domain" description="Flagellar hook-associated protein 1 D2-like" evidence="9">
    <location>
        <begin position="338"/>
        <end position="417"/>
    </location>
</feature>
<dbReference type="NCBIfam" id="TIGR02492">
    <property type="entry name" value="flgK_ends"/>
    <property type="match status" value="1"/>
</dbReference>
<evidence type="ECO:0000259" key="9">
    <source>
        <dbReference type="Pfam" id="PF21158"/>
    </source>
</evidence>
<feature type="domain" description="Flagellar basal-body/hook protein C-terminal" evidence="8">
    <location>
        <begin position="599"/>
        <end position="637"/>
    </location>
</feature>
<dbReference type="InterPro" id="IPR019776">
    <property type="entry name" value="Flagellar_basal_body_rod_CS"/>
</dbReference>
<proteinExistence type="inferred from homology"/>
<dbReference type="Pfam" id="PF21158">
    <property type="entry name" value="flgK_1st_1"/>
    <property type="match status" value="1"/>
</dbReference>
<dbReference type="Pfam" id="PF06429">
    <property type="entry name" value="Flg_bbr_C"/>
    <property type="match status" value="1"/>
</dbReference>
<dbReference type="InterPro" id="IPR049119">
    <property type="entry name" value="FlgK_D2-like"/>
</dbReference>
<dbReference type="Pfam" id="PF22638">
    <property type="entry name" value="FlgK_D1"/>
    <property type="match status" value="1"/>
</dbReference>
<dbReference type="InterPro" id="IPR053927">
    <property type="entry name" value="FlgK_helical"/>
</dbReference>
<dbReference type="InterPro" id="IPR002371">
    <property type="entry name" value="FlgK"/>
</dbReference>
<organism evidence="11 12">
    <name type="scientific">Shewanella electrica</name>
    <dbReference type="NCBI Taxonomy" id="515560"/>
    <lineage>
        <taxon>Bacteria</taxon>
        <taxon>Pseudomonadati</taxon>
        <taxon>Pseudomonadota</taxon>
        <taxon>Gammaproteobacteria</taxon>
        <taxon>Alteromonadales</taxon>
        <taxon>Shewanellaceae</taxon>
        <taxon>Shewanella</taxon>
    </lineage>
</organism>
<feature type="domain" description="Flagellar basal body rod protein N-terminal" evidence="7">
    <location>
        <begin position="6"/>
        <end position="35"/>
    </location>
</feature>